<gene>
    <name evidence="2" type="ORF">P8A22_18065</name>
</gene>
<dbReference type="RefSeq" id="WP_266411388.1">
    <property type="nucleotide sequence ID" value="NZ_CP120992.1"/>
</dbReference>
<sequence length="63" mass="6752">MHHPDDTFSAGPAGLALPLALVASLAERSAERNTDGQPRAAELRTTGSRERRAARRRAMAVRG</sequence>
<dbReference type="Proteomes" id="UP001229952">
    <property type="component" value="Chromosome"/>
</dbReference>
<keyword evidence="3" id="KW-1185">Reference proteome</keyword>
<name>A0ABY9I4C2_9ACTN</name>
<feature type="region of interest" description="Disordered" evidence="1">
    <location>
        <begin position="28"/>
        <end position="63"/>
    </location>
</feature>
<evidence type="ECO:0000313" key="3">
    <source>
        <dbReference type="Proteomes" id="UP001229952"/>
    </source>
</evidence>
<reference evidence="2 3" key="1">
    <citation type="submission" date="2023-03" db="EMBL/GenBank/DDBJ databases">
        <title>Isolation and description of six Streptomyces strains from soil environments, able to metabolize different microbial glucans.</title>
        <authorList>
            <person name="Widen T."/>
            <person name="Larsbrink J."/>
        </authorList>
    </citation>
    <scope>NUCLEOTIDE SEQUENCE [LARGE SCALE GENOMIC DNA]</scope>
    <source>
        <strain evidence="2 3">Mut2</strain>
    </source>
</reference>
<accession>A0ABY9I4C2</accession>
<protein>
    <submittedName>
        <fullName evidence="2">Uncharacterized protein</fullName>
    </submittedName>
</protein>
<feature type="compositionally biased region" description="Basic residues" evidence="1">
    <location>
        <begin position="52"/>
        <end position="63"/>
    </location>
</feature>
<proteinExistence type="predicted"/>
<evidence type="ECO:0000256" key="1">
    <source>
        <dbReference type="SAM" id="MobiDB-lite"/>
    </source>
</evidence>
<dbReference type="EMBL" id="CP120992">
    <property type="protein sequence ID" value="WLQ41722.1"/>
    <property type="molecule type" value="Genomic_DNA"/>
</dbReference>
<organism evidence="2 3">
    <name type="scientific">Streptomyces laculatispora</name>
    <dbReference type="NCBI Taxonomy" id="887464"/>
    <lineage>
        <taxon>Bacteria</taxon>
        <taxon>Bacillati</taxon>
        <taxon>Actinomycetota</taxon>
        <taxon>Actinomycetes</taxon>
        <taxon>Kitasatosporales</taxon>
        <taxon>Streptomycetaceae</taxon>
        <taxon>Streptomyces</taxon>
    </lineage>
</organism>
<evidence type="ECO:0000313" key="2">
    <source>
        <dbReference type="EMBL" id="WLQ41722.1"/>
    </source>
</evidence>